<dbReference type="EMBL" id="CP103166">
    <property type="protein sequence ID" value="UVQ96510.1"/>
    <property type="molecule type" value="Genomic_DNA"/>
</dbReference>
<protein>
    <submittedName>
        <fullName evidence="1">FAD-dependent oxidoreductase</fullName>
    </submittedName>
</protein>
<dbReference type="AlphaFoldDB" id="A0AA95BY29"/>
<proteinExistence type="predicted"/>
<name>A0AA95BY29_9BACE</name>
<dbReference type="Proteomes" id="UP001060260">
    <property type="component" value="Chromosome"/>
</dbReference>
<reference evidence="1" key="1">
    <citation type="submission" date="2022-08" db="EMBL/GenBank/DDBJ databases">
        <title>Genome Sequencing of Bacteroides fragilis Group Isolates with Nanopore Technology.</title>
        <authorList>
            <person name="Tisza M.J."/>
            <person name="Smith D."/>
            <person name="Dekker J.P."/>
        </authorList>
    </citation>
    <scope>NUCLEOTIDE SEQUENCE</scope>
    <source>
        <strain evidence="1">BFG-474</strain>
    </source>
</reference>
<gene>
    <name evidence="1" type="ORF">NXW23_19770</name>
</gene>
<evidence type="ECO:0000313" key="2">
    <source>
        <dbReference type="Proteomes" id="UP001060260"/>
    </source>
</evidence>
<accession>A0AA95BY29</accession>
<sequence>MSTAVSAARLGCKVALINDRPVVGGNNSSEIRVHLGGAIEIGKYPELGGCKKSSVPSRRVMHNRQAIMKIIKKWNGCKLKLMFPCFLIIGHFR</sequence>
<organism evidence="1 2">
    <name type="scientific">Bacteroides caccae</name>
    <dbReference type="NCBI Taxonomy" id="47678"/>
    <lineage>
        <taxon>Bacteria</taxon>
        <taxon>Pseudomonadati</taxon>
        <taxon>Bacteroidota</taxon>
        <taxon>Bacteroidia</taxon>
        <taxon>Bacteroidales</taxon>
        <taxon>Bacteroidaceae</taxon>
        <taxon>Bacteroides</taxon>
    </lineage>
</organism>
<evidence type="ECO:0000313" key="1">
    <source>
        <dbReference type="EMBL" id="UVQ96510.1"/>
    </source>
</evidence>